<evidence type="ECO:0000256" key="4">
    <source>
        <dbReference type="ARBA" id="ARBA00023002"/>
    </source>
</evidence>
<evidence type="ECO:0000256" key="3">
    <source>
        <dbReference type="ARBA" id="ARBA00022827"/>
    </source>
</evidence>
<dbReference type="PANTHER" id="PTHR43557:SF2">
    <property type="entry name" value="RIESKE DOMAIN-CONTAINING PROTEIN-RELATED"/>
    <property type="match status" value="1"/>
</dbReference>
<proteinExistence type="predicted"/>
<dbReference type="PRINTS" id="PR00368">
    <property type="entry name" value="FADPNR"/>
</dbReference>
<name>A0A512IER5_9MICC</name>
<dbReference type="AlphaFoldDB" id="A0A512IER5"/>
<keyword evidence="3" id="KW-0274">FAD</keyword>
<dbReference type="Gene3D" id="3.50.50.60">
    <property type="entry name" value="FAD/NAD(P)-binding domain"/>
    <property type="match status" value="2"/>
</dbReference>
<dbReference type="STRING" id="388357.GCA_001580365_02468"/>
<sequence length="433" mass="44099">MESLVIVGASLAGLSAARAARSLGFGGRVVIIGDELQRPYDRPPLSKDFLAGRIEVADLTLETDTEALDAEWILGTRAVSFDPSTRTVHLADGTTVHAPALVIATGASPRTLPQIADATNVVSLRTIADAQKLRELVRAGGRMVVIGAGFIGAEVASTAHALGMEVTVLEKSPTPLCGPLGAQLGAVVAGLHEAAGVELICGADIADFTRTDRSVSAVHLADGRVLPADVVVVGIGAIPNTGWLEGSGIELGNGVVCDAVGGTSLPGVVAVGDCAAWWEPVTGRHQRVEHWTGAAQRPGVAVSALLGADPATLPAVKPPYFWSDQYGTRLQFAGDASRADRVAYEHGGPGEDSLLAVYYAGEEPVAVLGWNQIKLFGRWRKTLEKISAAARTPAPPHEAAQSVAAAVAAASPAAAAATATAASPTAAVAAAGA</sequence>
<accession>A0A512IER5</accession>
<dbReference type="InterPro" id="IPR016156">
    <property type="entry name" value="FAD/NAD-linked_Rdtase_dimer_sf"/>
</dbReference>
<dbReference type="GO" id="GO:0005737">
    <property type="term" value="C:cytoplasm"/>
    <property type="evidence" value="ECO:0007669"/>
    <property type="project" value="TreeGrafter"/>
</dbReference>
<feature type="domain" description="FAD/NAD(P)-binding" evidence="5">
    <location>
        <begin position="3"/>
        <end position="296"/>
    </location>
</feature>
<dbReference type="GO" id="GO:0016651">
    <property type="term" value="F:oxidoreductase activity, acting on NAD(P)H"/>
    <property type="evidence" value="ECO:0007669"/>
    <property type="project" value="TreeGrafter"/>
</dbReference>
<dbReference type="Pfam" id="PF14759">
    <property type="entry name" value="Reductase_C"/>
    <property type="match status" value="1"/>
</dbReference>
<protein>
    <submittedName>
        <fullName evidence="7">Ferredoxin reductase</fullName>
    </submittedName>
</protein>
<comment type="cofactor">
    <cofactor evidence="1">
        <name>FAD</name>
        <dbReference type="ChEBI" id="CHEBI:57692"/>
    </cofactor>
</comment>
<evidence type="ECO:0000313" key="7">
    <source>
        <dbReference type="EMBL" id="GEO96147.1"/>
    </source>
</evidence>
<evidence type="ECO:0000256" key="1">
    <source>
        <dbReference type="ARBA" id="ARBA00001974"/>
    </source>
</evidence>
<keyword evidence="8" id="KW-1185">Reference proteome</keyword>
<dbReference type="PRINTS" id="PR00411">
    <property type="entry name" value="PNDRDTASEI"/>
</dbReference>
<dbReference type="Gene3D" id="3.30.390.30">
    <property type="match status" value="1"/>
</dbReference>
<dbReference type="InterPro" id="IPR028202">
    <property type="entry name" value="Reductase_C"/>
</dbReference>
<reference evidence="7 8" key="1">
    <citation type="submission" date="2019-07" db="EMBL/GenBank/DDBJ databases">
        <title>Whole genome shotgun sequence of Kocuria turfanensis NBRC 107627.</title>
        <authorList>
            <person name="Hosoyama A."/>
            <person name="Uohara A."/>
            <person name="Ohji S."/>
            <person name="Ichikawa N."/>
        </authorList>
    </citation>
    <scope>NUCLEOTIDE SEQUENCE [LARGE SCALE GENOMIC DNA]</scope>
    <source>
        <strain evidence="7 8">NBRC 107627</strain>
    </source>
</reference>
<dbReference type="Proteomes" id="UP000321103">
    <property type="component" value="Unassembled WGS sequence"/>
</dbReference>
<gene>
    <name evidence="7" type="ORF">KTU01_22700</name>
</gene>
<dbReference type="InterPro" id="IPR036188">
    <property type="entry name" value="FAD/NAD-bd_sf"/>
</dbReference>
<dbReference type="SUPFAM" id="SSF55424">
    <property type="entry name" value="FAD/NAD-linked reductases, dimerisation (C-terminal) domain"/>
    <property type="match status" value="1"/>
</dbReference>
<dbReference type="InterPro" id="IPR023753">
    <property type="entry name" value="FAD/NAD-binding_dom"/>
</dbReference>
<keyword evidence="2" id="KW-0285">Flavoprotein</keyword>
<evidence type="ECO:0000259" key="6">
    <source>
        <dbReference type="Pfam" id="PF14759"/>
    </source>
</evidence>
<keyword evidence="4" id="KW-0560">Oxidoreductase</keyword>
<dbReference type="InterPro" id="IPR050446">
    <property type="entry name" value="FAD-oxidoreductase/Apoptosis"/>
</dbReference>
<feature type="domain" description="Reductase C-terminal" evidence="6">
    <location>
        <begin position="320"/>
        <end position="386"/>
    </location>
</feature>
<dbReference type="SUPFAM" id="SSF51905">
    <property type="entry name" value="FAD/NAD(P)-binding domain"/>
    <property type="match status" value="2"/>
</dbReference>
<dbReference type="EMBL" id="BJZS01000073">
    <property type="protein sequence ID" value="GEO96147.1"/>
    <property type="molecule type" value="Genomic_DNA"/>
</dbReference>
<comment type="caution">
    <text evidence="7">The sequence shown here is derived from an EMBL/GenBank/DDBJ whole genome shotgun (WGS) entry which is preliminary data.</text>
</comment>
<dbReference type="PANTHER" id="PTHR43557">
    <property type="entry name" value="APOPTOSIS-INDUCING FACTOR 1"/>
    <property type="match status" value="1"/>
</dbReference>
<organism evidence="7 8">
    <name type="scientific">Kocuria turfanensis</name>
    <dbReference type="NCBI Taxonomy" id="388357"/>
    <lineage>
        <taxon>Bacteria</taxon>
        <taxon>Bacillati</taxon>
        <taxon>Actinomycetota</taxon>
        <taxon>Actinomycetes</taxon>
        <taxon>Micrococcales</taxon>
        <taxon>Micrococcaceae</taxon>
        <taxon>Kocuria</taxon>
    </lineage>
</organism>
<evidence type="ECO:0000256" key="2">
    <source>
        <dbReference type="ARBA" id="ARBA00022630"/>
    </source>
</evidence>
<dbReference type="RefSeq" id="WP_084271608.1">
    <property type="nucleotide sequence ID" value="NZ_BJZS01000073.1"/>
</dbReference>
<dbReference type="Pfam" id="PF07992">
    <property type="entry name" value="Pyr_redox_2"/>
    <property type="match status" value="1"/>
</dbReference>
<evidence type="ECO:0000313" key="8">
    <source>
        <dbReference type="Proteomes" id="UP000321103"/>
    </source>
</evidence>
<evidence type="ECO:0000259" key="5">
    <source>
        <dbReference type="Pfam" id="PF07992"/>
    </source>
</evidence>